<evidence type="ECO:0000256" key="4">
    <source>
        <dbReference type="ARBA" id="ARBA00023163"/>
    </source>
</evidence>
<dbReference type="EMBL" id="JBHMCA010000054">
    <property type="protein sequence ID" value="MFB9447818.1"/>
    <property type="molecule type" value="Genomic_DNA"/>
</dbReference>
<dbReference type="SMART" id="SM00862">
    <property type="entry name" value="Trans_reg_C"/>
    <property type="match status" value="1"/>
</dbReference>
<accession>A0ABV5MG19</accession>
<sequence length="628" mass="66341">MDVRVLGSIEINDPADVGGRRLTGDDLPRRARQVLGVLAARHDRVQSKDALADAVWGEELPGNHAAALEHYVSVLRRALQPGVPTSRSFIVTRAGGYVFATDRARLDLAELRVAARAAEDEPGRADVREEIVRLARDLPFTEDEYADWALPVRAEVKSVLVGALLDLAERAADGDPARALRFAREAVELEPFAEGAYRVAMRAAAGQGRKEEVLRWYDMCLRSLTDQLGAAPAAATTTLRDALLASLEGGPPAFDRRRGDRRKAVRDLPAPEDGPADGPTHTGRAPLGPAPGEAGPGEPAGRANLAVVRDVAESMATVTELNRPVAAAAAAPAEGPAFAGRGAELQVLADGPGVVHVAGPAGAGKSALLQRLRELYPERAGLGRGPGPGGALRLGWLRTVLHQLGVPADDVLDSAMAARRHLLPSELDGIAERLREGGRGRPAVVAIDDAEHLDADSVAELRWLRERGVRVVVSYRYPSAIAERPLGALDADLVLRLAPLSAGDLPGALLEASGGIPALVTAARELSEELALEVAMHLARQRTRWMPPAAWEILRLTAALGSLRVEQVAAAGGLELDDVLGAVDQLVHAHLLVEGPGGHVRHRSGLVRAAVAAQVSAARGQHLRARLA</sequence>
<feature type="compositionally biased region" description="Low complexity" evidence="6">
    <location>
        <begin position="283"/>
        <end position="301"/>
    </location>
</feature>
<evidence type="ECO:0000256" key="1">
    <source>
        <dbReference type="ARBA" id="ARBA00005820"/>
    </source>
</evidence>
<dbReference type="InterPro" id="IPR016032">
    <property type="entry name" value="Sig_transdc_resp-reg_C-effctor"/>
</dbReference>
<comment type="caution">
    <text evidence="8">The sequence shown here is derived from an EMBL/GenBank/DDBJ whole genome shotgun (WGS) entry which is preliminary data.</text>
</comment>
<dbReference type="InterPro" id="IPR051677">
    <property type="entry name" value="AfsR-DnrI-RedD_regulator"/>
</dbReference>
<feature type="region of interest" description="Disordered" evidence="6">
    <location>
        <begin position="248"/>
        <end position="301"/>
    </location>
</feature>
<dbReference type="SUPFAM" id="SSF52540">
    <property type="entry name" value="P-loop containing nucleoside triphosphate hydrolases"/>
    <property type="match status" value="1"/>
</dbReference>
<dbReference type="SMART" id="SM01043">
    <property type="entry name" value="BTAD"/>
    <property type="match status" value="1"/>
</dbReference>
<keyword evidence="3 5" id="KW-0238">DNA-binding</keyword>
<evidence type="ECO:0000313" key="9">
    <source>
        <dbReference type="Proteomes" id="UP001589608"/>
    </source>
</evidence>
<dbReference type="Pfam" id="PF03704">
    <property type="entry name" value="BTAD"/>
    <property type="match status" value="1"/>
</dbReference>
<feature type="domain" description="OmpR/PhoB-type" evidence="7">
    <location>
        <begin position="1"/>
        <end position="101"/>
    </location>
</feature>
<dbReference type="InterPro" id="IPR027417">
    <property type="entry name" value="P-loop_NTPase"/>
</dbReference>
<name>A0ABV5MG19_9ACTN</name>
<proteinExistence type="inferred from homology"/>
<evidence type="ECO:0000256" key="3">
    <source>
        <dbReference type="ARBA" id="ARBA00023125"/>
    </source>
</evidence>
<organism evidence="8 9">
    <name type="scientific">Dactylosporangium vinaceum</name>
    <dbReference type="NCBI Taxonomy" id="53362"/>
    <lineage>
        <taxon>Bacteria</taxon>
        <taxon>Bacillati</taxon>
        <taxon>Actinomycetota</taxon>
        <taxon>Actinomycetes</taxon>
        <taxon>Micromonosporales</taxon>
        <taxon>Micromonosporaceae</taxon>
        <taxon>Dactylosporangium</taxon>
    </lineage>
</organism>
<dbReference type="SUPFAM" id="SSF46894">
    <property type="entry name" value="C-terminal effector domain of the bipartite response regulators"/>
    <property type="match status" value="1"/>
</dbReference>
<evidence type="ECO:0000313" key="8">
    <source>
        <dbReference type="EMBL" id="MFB9447818.1"/>
    </source>
</evidence>
<dbReference type="InterPro" id="IPR036388">
    <property type="entry name" value="WH-like_DNA-bd_sf"/>
</dbReference>
<dbReference type="Proteomes" id="UP001589608">
    <property type="component" value="Unassembled WGS sequence"/>
</dbReference>
<dbReference type="PANTHER" id="PTHR35807">
    <property type="entry name" value="TRANSCRIPTIONAL REGULATOR REDD-RELATED"/>
    <property type="match status" value="1"/>
</dbReference>
<dbReference type="Gene3D" id="1.25.40.10">
    <property type="entry name" value="Tetratricopeptide repeat domain"/>
    <property type="match status" value="1"/>
</dbReference>
<keyword evidence="4" id="KW-0804">Transcription</keyword>
<comment type="similarity">
    <text evidence="1">Belongs to the AfsR/DnrI/RedD regulatory family.</text>
</comment>
<dbReference type="InterPro" id="IPR011990">
    <property type="entry name" value="TPR-like_helical_dom_sf"/>
</dbReference>
<evidence type="ECO:0000256" key="2">
    <source>
        <dbReference type="ARBA" id="ARBA00023015"/>
    </source>
</evidence>
<dbReference type="Gene3D" id="1.10.10.10">
    <property type="entry name" value="Winged helix-like DNA-binding domain superfamily/Winged helix DNA-binding domain"/>
    <property type="match status" value="1"/>
</dbReference>
<dbReference type="Pfam" id="PF13191">
    <property type="entry name" value="AAA_16"/>
    <property type="match status" value="1"/>
</dbReference>
<dbReference type="RefSeq" id="WP_223102760.1">
    <property type="nucleotide sequence ID" value="NZ_CP061913.1"/>
</dbReference>
<keyword evidence="9" id="KW-1185">Reference proteome</keyword>
<evidence type="ECO:0000256" key="6">
    <source>
        <dbReference type="SAM" id="MobiDB-lite"/>
    </source>
</evidence>
<dbReference type="InterPro" id="IPR041664">
    <property type="entry name" value="AAA_16"/>
</dbReference>
<dbReference type="PROSITE" id="PS51755">
    <property type="entry name" value="OMPR_PHOB"/>
    <property type="match status" value="1"/>
</dbReference>
<dbReference type="InterPro" id="IPR001867">
    <property type="entry name" value="OmpR/PhoB-type_DNA-bd"/>
</dbReference>
<dbReference type="Pfam" id="PF00486">
    <property type="entry name" value="Trans_reg_C"/>
    <property type="match status" value="1"/>
</dbReference>
<protein>
    <submittedName>
        <fullName evidence="8">AAA family ATPase</fullName>
    </submittedName>
</protein>
<dbReference type="InterPro" id="IPR005158">
    <property type="entry name" value="BTAD"/>
</dbReference>
<keyword evidence="2" id="KW-0805">Transcription regulation</keyword>
<gene>
    <name evidence="8" type="ORF">ACFFTR_32400</name>
</gene>
<dbReference type="SUPFAM" id="SSF48452">
    <property type="entry name" value="TPR-like"/>
    <property type="match status" value="1"/>
</dbReference>
<feature type="DNA-binding region" description="OmpR/PhoB-type" evidence="5">
    <location>
        <begin position="1"/>
        <end position="101"/>
    </location>
</feature>
<reference evidence="8 9" key="1">
    <citation type="submission" date="2024-09" db="EMBL/GenBank/DDBJ databases">
        <authorList>
            <person name="Sun Q."/>
            <person name="Mori K."/>
        </authorList>
    </citation>
    <scope>NUCLEOTIDE SEQUENCE [LARGE SCALE GENOMIC DNA]</scope>
    <source>
        <strain evidence="8 9">JCM 3307</strain>
    </source>
</reference>
<evidence type="ECO:0000259" key="7">
    <source>
        <dbReference type="PROSITE" id="PS51755"/>
    </source>
</evidence>
<dbReference type="PANTHER" id="PTHR35807:SF1">
    <property type="entry name" value="TRANSCRIPTIONAL REGULATOR REDD"/>
    <property type="match status" value="1"/>
</dbReference>
<evidence type="ECO:0000256" key="5">
    <source>
        <dbReference type="PROSITE-ProRule" id="PRU01091"/>
    </source>
</evidence>